<reference evidence="1 2" key="1">
    <citation type="submission" date="2014-08" db="EMBL/GenBank/DDBJ databases">
        <title>Complete genome sequence of Corynebacterium aquilae S-613T(T) (=DSM 44791(T)), isolated from the choana of a healthy golden eagle.</title>
        <authorList>
            <person name="Ruckert C."/>
            <person name="Albersmeier A."/>
            <person name="Winkler A."/>
            <person name="Kalinowski J."/>
        </authorList>
    </citation>
    <scope>NUCLEOTIDE SEQUENCE [LARGE SCALE GENOMIC DNA]</scope>
    <source>
        <strain evidence="1 2">S-613</strain>
    </source>
</reference>
<name>A0A1L7CEG6_9CORY</name>
<proteinExistence type="predicted"/>
<dbReference type="EMBL" id="CP009245">
    <property type="protein sequence ID" value="APT84236.1"/>
    <property type="molecule type" value="Genomic_DNA"/>
</dbReference>
<protein>
    <submittedName>
        <fullName evidence="1">Uncharacterized protein</fullName>
    </submittedName>
</protein>
<dbReference type="KEGG" id="caqu:CAQU_03180"/>
<evidence type="ECO:0000313" key="2">
    <source>
        <dbReference type="Proteomes" id="UP000185478"/>
    </source>
</evidence>
<dbReference type="Proteomes" id="UP000185478">
    <property type="component" value="Chromosome"/>
</dbReference>
<sequence length="226" mass="24938">MALSAKDKERWAEIDSIIAEHKTTLKAAEDHEVLKTFAKEQGWDNGPDFGKFKHSLKRIGVNYDQLREETFAARDAEKAEALADIADDAPTVYLWAAAVEQDDKAAFAIVSEDRDAIWYGNFFDDDRIRVAGDVITAEQSVADKAVWLASKALAAAGEETGRLELTTTCPHLDEDQLAAAGARLGVVVDVVVDQEDDRAVVMAGEPGYKRWQDNDLEELVLVVDDE</sequence>
<dbReference type="OrthoDB" id="4407017at2"/>
<organism evidence="1 2">
    <name type="scientific">Corynebacterium aquilae DSM 44791</name>
    <dbReference type="NCBI Taxonomy" id="1431546"/>
    <lineage>
        <taxon>Bacteria</taxon>
        <taxon>Bacillati</taxon>
        <taxon>Actinomycetota</taxon>
        <taxon>Actinomycetes</taxon>
        <taxon>Mycobacteriales</taxon>
        <taxon>Corynebacteriaceae</taxon>
        <taxon>Corynebacterium</taxon>
    </lineage>
</organism>
<keyword evidence="2" id="KW-1185">Reference proteome</keyword>
<dbReference type="RefSeq" id="WP_075725127.1">
    <property type="nucleotide sequence ID" value="NZ_CP009245.1"/>
</dbReference>
<dbReference type="AlphaFoldDB" id="A0A1L7CEG6"/>
<dbReference type="STRING" id="1431546.CAQU_03180"/>
<gene>
    <name evidence="1" type="ORF">CAQU_03180</name>
</gene>
<accession>A0A1L7CEG6</accession>
<evidence type="ECO:0000313" key="1">
    <source>
        <dbReference type="EMBL" id="APT84236.1"/>
    </source>
</evidence>